<dbReference type="OrthoDB" id="40334at2759"/>
<dbReference type="Proteomes" id="UP000355283">
    <property type="component" value="Unassembled WGS sequence"/>
</dbReference>
<keyword evidence="2" id="KW-0963">Cytoplasm</keyword>
<keyword evidence="3" id="KW-0676">Redox-active center</keyword>
<dbReference type="EMBL" id="SDOX01000001">
    <property type="protein sequence ID" value="TFJ88667.1"/>
    <property type="molecule type" value="Genomic_DNA"/>
</dbReference>
<evidence type="ECO:0000256" key="6">
    <source>
        <dbReference type="ARBA" id="ARBA00032058"/>
    </source>
</evidence>
<evidence type="ECO:0000313" key="10">
    <source>
        <dbReference type="Proteomes" id="UP000355283"/>
    </source>
</evidence>
<comment type="similarity">
    <text evidence="4">Belongs to the peroxiredoxin-like PRXL2 family. PRXL2A subfamily.</text>
</comment>
<dbReference type="InterPro" id="IPR032801">
    <property type="entry name" value="PXL2A/B/C"/>
</dbReference>
<keyword evidence="10" id="KW-1185">Reference proteome</keyword>
<comment type="caution">
    <text evidence="9">The sequence shown here is derived from an EMBL/GenBank/DDBJ whole genome shotgun (WGS) entry which is preliminary data.</text>
</comment>
<evidence type="ECO:0000313" key="9">
    <source>
        <dbReference type="EMBL" id="TFJ88667.1"/>
    </source>
</evidence>
<dbReference type="Pfam" id="PF13911">
    <property type="entry name" value="AhpC-TSA_2"/>
    <property type="match status" value="1"/>
</dbReference>
<dbReference type="PANTHER" id="PTHR28630:SF31">
    <property type="entry name" value="PEROXIREDOXIN-LIKE 2A"/>
    <property type="match status" value="1"/>
</dbReference>
<evidence type="ECO:0000256" key="7">
    <source>
        <dbReference type="ARBA" id="ARBA00032129"/>
    </source>
</evidence>
<feature type="region of interest" description="Disordered" evidence="8">
    <location>
        <begin position="36"/>
        <end position="59"/>
    </location>
</feature>
<comment type="subcellular location">
    <subcellularLocation>
        <location evidence="1">Cytoplasm</location>
    </subcellularLocation>
</comment>
<evidence type="ECO:0000256" key="3">
    <source>
        <dbReference type="ARBA" id="ARBA00023284"/>
    </source>
</evidence>
<organism evidence="9 10">
    <name type="scientific">Nannochloropsis salina CCMP1776</name>
    <dbReference type="NCBI Taxonomy" id="1027361"/>
    <lineage>
        <taxon>Eukaryota</taxon>
        <taxon>Sar</taxon>
        <taxon>Stramenopiles</taxon>
        <taxon>Ochrophyta</taxon>
        <taxon>Eustigmatophyceae</taxon>
        <taxon>Eustigmatales</taxon>
        <taxon>Monodopsidaceae</taxon>
        <taxon>Microchloropsis</taxon>
        <taxon>Microchloropsis salina</taxon>
    </lineage>
</organism>
<evidence type="ECO:0000256" key="1">
    <source>
        <dbReference type="ARBA" id="ARBA00004496"/>
    </source>
</evidence>
<accession>A0A4D9DDZ2</accession>
<dbReference type="PANTHER" id="PTHR28630">
    <property type="match status" value="1"/>
</dbReference>
<evidence type="ECO:0000256" key="4">
    <source>
        <dbReference type="ARBA" id="ARBA00023787"/>
    </source>
</evidence>
<dbReference type="AlphaFoldDB" id="A0A4D9DDZ2"/>
<sequence>MPVRLFTKTHLTQFLAVGTLLSGTTLVGVRAFASPAGHPTTTRMSASTTGRPSTSTSTASTLFPIPLRKVTGEAAALGGAIRAENLIKPDGAVIFVVRRPGCILCREEAMDLSTQLAPRLKSIKKQPKLMAVVAETTSVDGFLEAFKGFDTYLDEERSFQKFLGDRWLGLKGMFYPSVWKNGSRAQKRYPGLEGDLKGEGRRLGGLVVVDGQGEVVYQYNEKVFGDHAPLEEVYSAASKL</sequence>
<gene>
    <name evidence="9" type="ORF">NSK_000236</name>
</gene>
<name>A0A4D9DDZ2_9STRA</name>
<reference evidence="9 10" key="1">
    <citation type="submission" date="2019-01" db="EMBL/GenBank/DDBJ databases">
        <title>Nuclear Genome Assembly of the Microalgal Biofuel strain Nannochloropsis salina CCMP1776.</title>
        <authorList>
            <person name="Hovde B."/>
        </authorList>
    </citation>
    <scope>NUCLEOTIDE SEQUENCE [LARGE SCALE GENOMIC DNA]</scope>
    <source>
        <strain evidence="9 10">CCMP1776</strain>
    </source>
</reference>
<proteinExistence type="inferred from homology"/>
<evidence type="ECO:0000256" key="5">
    <source>
        <dbReference type="ARBA" id="ARBA00023849"/>
    </source>
</evidence>
<evidence type="ECO:0000256" key="2">
    <source>
        <dbReference type="ARBA" id="ARBA00022490"/>
    </source>
</evidence>
<dbReference type="GO" id="GO:0005737">
    <property type="term" value="C:cytoplasm"/>
    <property type="evidence" value="ECO:0007669"/>
    <property type="project" value="UniProtKB-SubCell"/>
</dbReference>
<protein>
    <recommendedName>
        <fullName evidence="5">Peroxiredoxin-like 2A</fullName>
    </recommendedName>
    <alternativeName>
        <fullName evidence="7">Peroxiredoxin-like 2 activated in M-CSF stimulated monocytes</fullName>
    </alternativeName>
    <alternativeName>
        <fullName evidence="6">Redox-regulatory protein FAM213A</fullName>
    </alternativeName>
</protein>
<evidence type="ECO:0000256" key="8">
    <source>
        <dbReference type="SAM" id="MobiDB-lite"/>
    </source>
</evidence>
<feature type="compositionally biased region" description="Low complexity" evidence="8">
    <location>
        <begin position="45"/>
        <end position="59"/>
    </location>
</feature>